<dbReference type="Proteomes" id="UP001306508">
    <property type="component" value="Unassembled WGS sequence"/>
</dbReference>
<dbReference type="SUPFAM" id="SSF54791">
    <property type="entry name" value="Eukaryotic type KH-domain (KH-domain type I)"/>
    <property type="match status" value="6"/>
</dbReference>
<dbReference type="InterPro" id="IPR057778">
    <property type="entry name" value="KH_Vigilin_N"/>
</dbReference>
<dbReference type="PROSITE" id="PS50084">
    <property type="entry name" value="KH_TYPE_1"/>
    <property type="match status" value="7"/>
</dbReference>
<comment type="caution">
    <text evidence="6">The sequence shown here is derived from an EMBL/GenBank/DDBJ whole genome shotgun (WGS) entry which is preliminary data.</text>
</comment>
<organism evidence="6 7">
    <name type="scientific">Arxiozyma heterogenica</name>
    <dbReference type="NCBI Taxonomy" id="278026"/>
    <lineage>
        <taxon>Eukaryota</taxon>
        <taxon>Fungi</taxon>
        <taxon>Dikarya</taxon>
        <taxon>Ascomycota</taxon>
        <taxon>Saccharomycotina</taxon>
        <taxon>Saccharomycetes</taxon>
        <taxon>Saccharomycetales</taxon>
        <taxon>Saccharomycetaceae</taxon>
        <taxon>Arxiozyma</taxon>
    </lineage>
</organism>
<dbReference type="InterPro" id="IPR004088">
    <property type="entry name" value="KH_dom_type_1"/>
</dbReference>
<reference evidence="7" key="1">
    <citation type="submission" date="2023-07" db="EMBL/GenBank/DDBJ databases">
        <title>A draft genome of Kazachstania heterogenica Y-27499.</title>
        <authorList>
            <person name="Donic C."/>
            <person name="Kralova J.S."/>
            <person name="Fidel L."/>
            <person name="Ben-Dor S."/>
            <person name="Jung S."/>
        </authorList>
    </citation>
    <scope>NUCLEOTIDE SEQUENCE [LARGE SCALE GENOMIC DNA]</scope>
    <source>
        <strain evidence="7">Y27499</strain>
    </source>
</reference>
<sequence>MSLESEQVEQPQVLETQEVQEISSSVASTNDSAVTTADETNPTEVSEQESSVTPKPLPSLKDLPSLVSKDAFPRSKVNWGPNMKPVPFSSISSSANSSSTSISSIKRMKSKTIQESFTLDLESQISISKPELSKMVLALKQNLDVSIESTLSKNSRTFLISGNPTNVRAAKRELVKKLTRPIQTIMEVPSKCKAAIIGSGGKTIMEISKEFDVKIKVAKDYNEGSFDEDLDDYTSNVTLFGDFESVNQAKERISEIVKEETKNATIRINVSDPLLVPFIKVADINGIPESLKVQFFPSSGEIVVSGLREQAQDSKIAIQNYIDRLSLELTEQKVKIPNKFQFLINADEIKEKYNVMVTFPTDIKDEFVSFSGEENKVKDAIDYARNSSKTFIVDTLDISKAHSKNIEHARILVLYFTKYPVLEKIKKDNPTVTITLPTPKELIADDAIVNIKISAKSDNSDAIKVVRKELISLVNSITPEDTLVINDLDYELFHKSIKHTLLSTENDYPFIQIGDYYPGNDTIVIIATSSYDDFKPSSEEIKSNLENISASLDPLRATFENMTTKVFEIDSSTQNTFFSKDTVTLALILNHIGKDQGHVQFKLNTPSENELTIRGDEFAIKTVAKIVKNIVDNPSTKSKLSFEIPSNSVSRLIGNKGSNLQATKAKFDCQIDVGEQTDDKAPVEVTLTGLEFNLTCAKEFILAETKKWADIITKELIVPLKLHRNLIGPNGSYRTRLQDKYNVFIHFPRDNEVVTIRGPSRGVKKTYEELSSLLDFERENSNKIVIKVPSEHVPRVIGKNGDVINDIRAEFGVEMDFLQKATDDEVKESGEVDLEITGTRTAIKEAANKVEQIIKDASDYTKETIEIDHAYHRNIVGTGGHVLRDIISKAGGDNIKNKNIDIPNSDQESNIITIQGPKSFVSKVIKQINKIVEDAKNSETKEIDVPKERQGALIGPGGMIRRQLENDFHITLHVPNKGETGPVTLTGLPENIEKAERKIFSEILKEDFDLEIEVPASIHEFVSERGAFIHKLRMDEFVSVKHGSATRRANNLNRHALNIPTDKVRPTEGENIKTKVTILEVGPATVSEEGVIPWKLTYEPIDLSSILTDENEEQKPEKNTDDDDKKQAALDKASELIQERIQLASKATYAGFVWVADTRKFNKVVGPGGSNVKNIRSSTGVLINVPRKNDSVNDIIYIRGTKEGVEKATELVVKSLKN</sequence>
<feature type="domain" description="K Homology" evidence="5">
    <location>
        <begin position="780"/>
        <end position="855"/>
    </location>
</feature>
<feature type="domain" description="K Homology" evidence="5">
    <location>
        <begin position="710"/>
        <end position="775"/>
    </location>
</feature>
<feature type="region of interest" description="Disordered" evidence="4">
    <location>
        <begin position="1"/>
        <end position="65"/>
    </location>
</feature>
<evidence type="ECO:0000256" key="1">
    <source>
        <dbReference type="ARBA" id="ARBA00022737"/>
    </source>
</evidence>
<evidence type="ECO:0000256" key="4">
    <source>
        <dbReference type="SAM" id="MobiDB-lite"/>
    </source>
</evidence>
<evidence type="ECO:0000259" key="5">
    <source>
        <dbReference type="SMART" id="SM00322"/>
    </source>
</evidence>
<proteinExistence type="predicted"/>
<evidence type="ECO:0000256" key="3">
    <source>
        <dbReference type="PROSITE-ProRule" id="PRU00117"/>
    </source>
</evidence>
<keyword evidence="2 3" id="KW-0694">RNA-binding</keyword>
<evidence type="ECO:0000313" key="7">
    <source>
        <dbReference type="Proteomes" id="UP001306508"/>
    </source>
</evidence>
<gene>
    <name evidence="6" type="ORF">RI543_003388</name>
</gene>
<feature type="domain" description="K Homology" evidence="5">
    <location>
        <begin position="1135"/>
        <end position="1217"/>
    </location>
</feature>
<dbReference type="GO" id="GO:0003723">
    <property type="term" value="F:RNA binding"/>
    <property type="evidence" value="ECO:0007669"/>
    <property type="project" value="UniProtKB-UniRule"/>
</dbReference>
<dbReference type="InterPro" id="IPR036612">
    <property type="entry name" value="KH_dom_type_1_sf"/>
</dbReference>
<evidence type="ECO:0000313" key="6">
    <source>
        <dbReference type="EMBL" id="KAK5779497.1"/>
    </source>
</evidence>
<dbReference type="SMART" id="SM00322">
    <property type="entry name" value="KH"/>
    <property type="match status" value="8"/>
</dbReference>
<feature type="domain" description="K Homology" evidence="5">
    <location>
        <begin position="937"/>
        <end position="1004"/>
    </location>
</feature>
<feature type="domain" description="K Homology" evidence="5">
    <location>
        <begin position="859"/>
        <end position="933"/>
    </location>
</feature>
<dbReference type="Gene3D" id="3.30.1370.10">
    <property type="entry name" value="K Homology domain, type 1"/>
    <property type="match status" value="7"/>
</dbReference>
<keyword evidence="7" id="KW-1185">Reference proteome</keyword>
<dbReference type="Pfam" id="PF00013">
    <property type="entry name" value="KH_1"/>
    <property type="match status" value="6"/>
</dbReference>
<dbReference type="Pfam" id="PF24668">
    <property type="entry name" value="KH_Vigilin"/>
    <property type="match status" value="1"/>
</dbReference>
<feature type="domain" description="K Homology" evidence="5">
    <location>
        <begin position="636"/>
        <end position="706"/>
    </location>
</feature>
<feature type="domain" description="K Homology" evidence="5">
    <location>
        <begin position="180"/>
        <end position="258"/>
    </location>
</feature>
<evidence type="ECO:0000256" key="2">
    <source>
        <dbReference type="ARBA" id="ARBA00022884"/>
    </source>
</evidence>
<dbReference type="PANTHER" id="PTHR10288">
    <property type="entry name" value="KH DOMAIN CONTAINING RNA BINDING PROTEIN"/>
    <property type="match status" value="1"/>
</dbReference>
<feature type="compositionally biased region" description="Polar residues" evidence="4">
    <location>
        <begin position="1"/>
        <end position="53"/>
    </location>
</feature>
<protein>
    <recommendedName>
        <fullName evidence="5">K Homology domain-containing protein</fullName>
    </recommendedName>
</protein>
<dbReference type="EMBL" id="JAWIZZ010000047">
    <property type="protein sequence ID" value="KAK5779497.1"/>
    <property type="molecule type" value="Genomic_DNA"/>
</dbReference>
<dbReference type="InterPro" id="IPR004087">
    <property type="entry name" value="KH_dom"/>
</dbReference>
<dbReference type="AlphaFoldDB" id="A0AAN7WQC1"/>
<accession>A0AAN7WQC1</accession>
<keyword evidence="1" id="KW-0677">Repeat</keyword>
<name>A0AAN7WQC1_9SACH</name>
<feature type="domain" description="K Homology" evidence="5">
    <location>
        <begin position="328"/>
        <end position="389"/>
    </location>
</feature>